<evidence type="ECO:0000313" key="2">
    <source>
        <dbReference type="Proteomes" id="UP001055879"/>
    </source>
</evidence>
<reference evidence="2" key="1">
    <citation type="journal article" date="2022" name="Mol. Ecol. Resour.">
        <title>The genomes of chicory, endive, great burdock and yacon provide insights into Asteraceae palaeo-polyploidization history and plant inulin production.</title>
        <authorList>
            <person name="Fan W."/>
            <person name="Wang S."/>
            <person name="Wang H."/>
            <person name="Wang A."/>
            <person name="Jiang F."/>
            <person name="Liu H."/>
            <person name="Zhao H."/>
            <person name="Xu D."/>
            <person name="Zhang Y."/>
        </authorList>
    </citation>
    <scope>NUCLEOTIDE SEQUENCE [LARGE SCALE GENOMIC DNA]</scope>
    <source>
        <strain evidence="2">cv. Niubang</strain>
    </source>
</reference>
<evidence type="ECO:0000313" key="1">
    <source>
        <dbReference type="EMBL" id="KAI3672886.1"/>
    </source>
</evidence>
<organism evidence="1 2">
    <name type="scientific">Arctium lappa</name>
    <name type="common">Greater burdock</name>
    <name type="synonym">Lappa major</name>
    <dbReference type="NCBI Taxonomy" id="4217"/>
    <lineage>
        <taxon>Eukaryota</taxon>
        <taxon>Viridiplantae</taxon>
        <taxon>Streptophyta</taxon>
        <taxon>Embryophyta</taxon>
        <taxon>Tracheophyta</taxon>
        <taxon>Spermatophyta</taxon>
        <taxon>Magnoliopsida</taxon>
        <taxon>eudicotyledons</taxon>
        <taxon>Gunneridae</taxon>
        <taxon>Pentapetalae</taxon>
        <taxon>asterids</taxon>
        <taxon>campanulids</taxon>
        <taxon>Asterales</taxon>
        <taxon>Asteraceae</taxon>
        <taxon>Carduoideae</taxon>
        <taxon>Cardueae</taxon>
        <taxon>Arctiinae</taxon>
        <taxon>Arctium</taxon>
    </lineage>
</organism>
<comment type="caution">
    <text evidence="1">The sequence shown here is derived from an EMBL/GenBank/DDBJ whole genome shotgun (WGS) entry which is preliminary data.</text>
</comment>
<reference evidence="1 2" key="2">
    <citation type="journal article" date="2022" name="Mol. Ecol. Resour.">
        <title>The genomes of chicory, endive, great burdock and yacon provide insights into Asteraceae paleo-polyploidization history and plant inulin production.</title>
        <authorList>
            <person name="Fan W."/>
            <person name="Wang S."/>
            <person name="Wang H."/>
            <person name="Wang A."/>
            <person name="Jiang F."/>
            <person name="Liu H."/>
            <person name="Zhao H."/>
            <person name="Xu D."/>
            <person name="Zhang Y."/>
        </authorList>
    </citation>
    <scope>NUCLEOTIDE SEQUENCE [LARGE SCALE GENOMIC DNA]</scope>
    <source>
        <strain evidence="2">cv. Niubang</strain>
    </source>
</reference>
<gene>
    <name evidence="1" type="ORF">L6452_38986</name>
</gene>
<dbReference type="EMBL" id="CM042061">
    <property type="protein sequence ID" value="KAI3672886.1"/>
    <property type="molecule type" value="Genomic_DNA"/>
</dbReference>
<protein>
    <submittedName>
        <fullName evidence="1">Uncharacterized protein</fullName>
    </submittedName>
</protein>
<sequence length="147" mass="16424">MESVHILSRFVTSGNFVENFIADIIINFIFAGRETTSAALTWFFWLLHKNPRIETEILKEIKQKSENLIYDEAKDMVYTHASLCESMRLCPSVAVDEKFAADNDILPVVGVRLGGVPTREVVGEGCVGEVVFQAGLRVCLGREIAFL</sequence>
<name>A0ACB8XRT2_ARCLA</name>
<accession>A0ACB8XRT2</accession>
<keyword evidence="2" id="KW-1185">Reference proteome</keyword>
<dbReference type="Proteomes" id="UP001055879">
    <property type="component" value="Linkage Group LG15"/>
</dbReference>
<proteinExistence type="predicted"/>